<evidence type="ECO:0000256" key="1">
    <source>
        <dbReference type="SAM" id="MobiDB-lite"/>
    </source>
</evidence>
<reference evidence="2" key="2">
    <citation type="submission" date="2015-03" db="UniProtKB">
        <authorList>
            <consortium name="EnsemblPlants"/>
        </authorList>
    </citation>
    <scope>IDENTIFICATION</scope>
</reference>
<feature type="compositionally biased region" description="Basic and acidic residues" evidence="1">
    <location>
        <begin position="57"/>
        <end position="74"/>
    </location>
</feature>
<dbReference type="EnsemblPlants" id="OBART09G03210.1">
    <property type="protein sequence ID" value="OBART09G03210.1"/>
    <property type="gene ID" value="OBART09G03210"/>
</dbReference>
<feature type="compositionally biased region" description="Basic and acidic residues" evidence="1">
    <location>
        <begin position="98"/>
        <end position="109"/>
    </location>
</feature>
<evidence type="ECO:0000313" key="2">
    <source>
        <dbReference type="EnsemblPlants" id="OBART09G03210.1"/>
    </source>
</evidence>
<dbReference type="HOGENOM" id="CLU_1605343_0_0_1"/>
<dbReference type="PaxDb" id="65489-OBART09G03210.1"/>
<evidence type="ECO:0000313" key="3">
    <source>
        <dbReference type="Proteomes" id="UP000026960"/>
    </source>
</evidence>
<dbReference type="Gramene" id="OBART09G03210.1">
    <property type="protein sequence ID" value="OBART09G03210.1"/>
    <property type="gene ID" value="OBART09G03210"/>
</dbReference>
<sequence>MATMDIPEEVKAVEPKSNDLVHKTWRNIGKRTRQYNNEGTKTDREAMDRNTLGHSILLEESKEPIKQMKGKQEDSFAGTVKNDHVDHSDLESSNLPDQGKKNVPKDLEALARATKNVPEDVEISEIKSNDLDNKTGRNIGKRNRQDDSGSKTKVRERKDNRANSRSY</sequence>
<feature type="region of interest" description="Disordered" evidence="1">
    <location>
        <begin position="31"/>
        <end position="167"/>
    </location>
</feature>
<name>A0A0D3H4H4_9ORYZ</name>
<feature type="compositionally biased region" description="Basic and acidic residues" evidence="1">
    <location>
        <begin position="156"/>
        <end position="167"/>
    </location>
</feature>
<organism evidence="2">
    <name type="scientific">Oryza barthii</name>
    <dbReference type="NCBI Taxonomy" id="65489"/>
    <lineage>
        <taxon>Eukaryota</taxon>
        <taxon>Viridiplantae</taxon>
        <taxon>Streptophyta</taxon>
        <taxon>Embryophyta</taxon>
        <taxon>Tracheophyta</taxon>
        <taxon>Spermatophyta</taxon>
        <taxon>Magnoliopsida</taxon>
        <taxon>Liliopsida</taxon>
        <taxon>Poales</taxon>
        <taxon>Poaceae</taxon>
        <taxon>BOP clade</taxon>
        <taxon>Oryzoideae</taxon>
        <taxon>Oryzeae</taxon>
        <taxon>Oryzinae</taxon>
        <taxon>Oryza</taxon>
    </lineage>
</organism>
<feature type="compositionally biased region" description="Basic and acidic residues" evidence="1">
    <location>
        <begin position="81"/>
        <end position="90"/>
    </location>
</feature>
<reference evidence="2" key="1">
    <citation type="journal article" date="2009" name="Rice">
        <title>De Novo Next Generation Sequencing of Plant Genomes.</title>
        <authorList>
            <person name="Rounsley S."/>
            <person name="Marri P.R."/>
            <person name="Yu Y."/>
            <person name="He R."/>
            <person name="Sisneros N."/>
            <person name="Goicoechea J.L."/>
            <person name="Lee S.J."/>
            <person name="Angelova A."/>
            <person name="Kudrna D."/>
            <person name="Luo M."/>
            <person name="Affourtit J."/>
            <person name="Desany B."/>
            <person name="Knight J."/>
            <person name="Niazi F."/>
            <person name="Egholm M."/>
            <person name="Wing R.A."/>
        </authorList>
    </citation>
    <scope>NUCLEOTIDE SEQUENCE [LARGE SCALE GENOMIC DNA]</scope>
    <source>
        <strain evidence="2">cv. IRGC 105608</strain>
    </source>
</reference>
<dbReference type="AlphaFoldDB" id="A0A0D3H4H4"/>
<accession>A0A0D3H4H4</accession>
<proteinExistence type="predicted"/>
<dbReference type="Proteomes" id="UP000026960">
    <property type="component" value="Chromosome 9"/>
</dbReference>
<feature type="compositionally biased region" description="Basic and acidic residues" evidence="1">
    <location>
        <begin position="124"/>
        <end position="135"/>
    </location>
</feature>
<keyword evidence="3" id="KW-1185">Reference proteome</keyword>
<protein>
    <submittedName>
        <fullName evidence="2">Uncharacterized protein</fullName>
    </submittedName>
</protein>